<dbReference type="PANTHER" id="PTHR13317">
    <property type="entry name" value="TRANSMEMBRANE ANTERIOR POSTERIOR TRANSFORMATION PROTEIN 1 HOMOLOG"/>
    <property type="match status" value="1"/>
</dbReference>
<evidence type="ECO:0000256" key="1">
    <source>
        <dbReference type="ARBA" id="ARBA00004141"/>
    </source>
</evidence>
<feature type="region of interest" description="Disordered" evidence="6">
    <location>
        <begin position="1"/>
        <end position="49"/>
    </location>
</feature>
<evidence type="ECO:0000256" key="6">
    <source>
        <dbReference type="SAM" id="MobiDB-lite"/>
    </source>
</evidence>
<dbReference type="GO" id="GO:0036064">
    <property type="term" value="C:ciliary basal body"/>
    <property type="evidence" value="ECO:0007669"/>
    <property type="project" value="TreeGrafter"/>
</dbReference>
<evidence type="ECO:0000313" key="9">
    <source>
        <dbReference type="Proteomes" id="UP000887568"/>
    </source>
</evidence>
<organism evidence="8 9">
    <name type="scientific">Patiria miniata</name>
    <name type="common">Bat star</name>
    <name type="synonym">Asterina miniata</name>
    <dbReference type="NCBI Taxonomy" id="46514"/>
    <lineage>
        <taxon>Eukaryota</taxon>
        <taxon>Metazoa</taxon>
        <taxon>Echinodermata</taxon>
        <taxon>Eleutherozoa</taxon>
        <taxon>Asterozoa</taxon>
        <taxon>Asteroidea</taxon>
        <taxon>Valvatacea</taxon>
        <taxon>Valvatida</taxon>
        <taxon>Asterinidae</taxon>
        <taxon>Patiria</taxon>
    </lineage>
</organism>
<feature type="transmembrane region" description="Helical" evidence="7">
    <location>
        <begin position="228"/>
        <end position="251"/>
    </location>
</feature>
<proteinExistence type="inferred from homology"/>
<dbReference type="OMA" id="TIMLIRV"/>
<dbReference type="GO" id="GO:0005789">
    <property type="term" value="C:endoplasmic reticulum membrane"/>
    <property type="evidence" value="ECO:0007669"/>
    <property type="project" value="TreeGrafter"/>
</dbReference>
<comment type="similarity">
    <text evidence="2">Belongs to the TAPT1 family.</text>
</comment>
<dbReference type="GO" id="GO:0045724">
    <property type="term" value="P:positive regulation of cilium assembly"/>
    <property type="evidence" value="ECO:0007669"/>
    <property type="project" value="TreeGrafter"/>
</dbReference>
<sequence>MAAVGEQNEPTNSGDAEGERPLKSSEIAKEAAAEYDKPPETVGQLSEAGDASTVEEKDLSLWRYFSAELTRGYLLEHDEARYALKRQRVYTFIRIPKELEKMMIYGFFLCMDAFLFVFTFLPLRVIMALLRLITHPCIIHRGRRLEPAQICDIFKAIIVIACTWLLQFVDVSMLYHLVRGQAVIKLYIIYNMLEVADRLFSSFGQDILDTLFWTATEPRDRKREHLGILPHLLMAIIYVFLHALLVLLQATTLNVAFNSHSKALLTIMMSNNFVELKGSVFKKFEKYNLYQMSCSDVRERYHYMILLFCVVLRNMTEFNWNIDHFWELIPDLISVLVAEILVDWVKHAFITKFNSIPAEVYTEYRASLAFDMVTSRKRNAFSDHSDVVARRMGFIPLPLACLVYRIVGQSFKIHGTTGIVLVFLLYLCLTAFKVLNSILLLGKACQYVKEANLDVPASQPKQPPPPPTSSSSSTATSKETTRAKTAPPPISSHTLLTTDSSVNLMGAGPDVGPLSPLEVSQSLSKEDILKNKPDRKRTLSEIDRYTLCSNRIV</sequence>
<feature type="transmembrane region" description="Helical" evidence="7">
    <location>
        <begin position="419"/>
        <end position="441"/>
    </location>
</feature>
<dbReference type="PANTHER" id="PTHR13317:SF4">
    <property type="entry name" value="TRANSMEMBRANE ANTERIOR POSTERIOR TRANSFORMATION PROTEIN 1 HOMOLOG"/>
    <property type="match status" value="1"/>
</dbReference>
<feature type="compositionally biased region" description="Low complexity" evidence="6">
    <location>
        <begin position="469"/>
        <end position="478"/>
    </location>
</feature>
<reference evidence="8" key="1">
    <citation type="submission" date="2022-11" db="UniProtKB">
        <authorList>
            <consortium name="EnsemblMetazoa"/>
        </authorList>
    </citation>
    <scope>IDENTIFICATION</scope>
</reference>
<feature type="compositionally biased region" description="Basic and acidic residues" evidence="6">
    <location>
        <begin position="17"/>
        <end position="39"/>
    </location>
</feature>
<keyword evidence="4 7" id="KW-1133">Transmembrane helix</keyword>
<evidence type="ECO:0000256" key="7">
    <source>
        <dbReference type="SAM" id="Phobius"/>
    </source>
</evidence>
<accession>A0A914B5H5</accession>
<feature type="region of interest" description="Disordered" evidence="6">
    <location>
        <begin position="455"/>
        <end position="495"/>
    </location>
</feature>
<dbReference type="InterPro" id="IPR008010">
    <property type="entry name" value="Tatp1"/>
</dbReference>
<dbReference type="CTD" id="202018"/>
<feature type="transmembrane region" description="Helical" evidence="7">
    <location>
        <begin position="104"/>
        <end position="133"/>
    </location>
</feature>
<evidence type="ECO:0000313" key="8">
    <source>
        <dbReference type="EnsemblMetazoa" id="XP_038071065.1"/>
    </source>
</evidence>
<dbReference type="EnsemblMetazoa" id="XM_038215137.1">
    <property type="protein sequence ID" value="XP_038071065.1"/>
    <property type="gene ID" value="LOC119739971"/>
</dbReference>
<name>A0A914B5H5_PATMI</name>
<feature type="transmembrane region" description="Helical" evidence="7">
    <location>
        <begin position="388"/>
        <end position="407"/>
    </location>
</feature>
<comment type="subcellular location">
    <subcellularLocation>
        <location evidence="1">Membrane</location>
        <topology evidence="1">Multi-pass membrane protein</topology>
    </subcellularLocation>
</comment>
<evidence type="ECO:0000256" key="4">
    <source>
        <dbReference type="ARBA" id="ARBA00022989"/>
    </source>
</evidence>
<protein>
    <recommendedName>
        <fullName evidence="10">Transmembrane anterior posterior transformation protein 1 homolog</fullName>
    </recommendedName>
</protein>
<dbReference type="Proteomes" id="UP000887568">
    <property type="component" value="Unplaced"/>
</dbReference>
<keyword evidence="3 7" id="KW-0812">Transmembrane</keyword>
<evidence type="ECO:0000256" key="3">
    <source>
        <dbReference type="ARBA" id="ARBA00022692"/>
    </source>
</evidence>
<feature type="transmembrane region" description="Helical" evidence="7">
    <location>
        <begin position="263"/>
        <end position="280"/>
    </location>
</feature>
<dbReference type="RefSeq" id="XP_038071065.1">
    <property type="nucleotide sequence ID" value="XM_038215137.1"/>
</dbReference>
<keyword evidence="9" id="KW-1185">Reference proteome</keyword>
<keyword evidence="5 7" id="KW-0472">Membrane</keyword>
<evidence type="ECO:0000256" key="2">
    <source>
        <dbReference type="ARBA" id="ARBA00008803"/>
    </source>
</evidence>
<feature type="transmembrane region" description="Helical" evidence="7">
    <location>
        <begin position="153"/>
        <end position="178"/>
    </location>
</feature>
<dbReference type="GeneID" id="119739971"/>
<dbReference type="AlphaFoldDB" id="A0A914B5H5"/>
<evidence type="ECO:0008006" key="10">
    <source>
        <dbReference type="Google" id="ProtNLM"/>
    </source>
</evidence>
<evidence type="ECO:0000256" key="5">
    <source>
        <dbReference type="ARBA" id="ARBA00023136"/>
    </source>
</evidence>
<dbReference type="OrthoDB" id="29023at2759"/>
<dbReference type="Pfam" id="PF05346">
    <property type="entry name" value="DUF747"/>
    <property type="match status" value="1"/>
</dbReference>